<dbReference type="NCBIfam" id="TIGR01730">
    <property type="entry name" value="RND_mfp"/>
    <property type="match status" value="1"/>
</dbReference>
<dbReference type="PANTHER" id="PTHR30469">
    <property type="entry name" value="MULTIDRUG RESISTANCE PROTEIN MDTA"/>
    <property type="match status" value="1"/>
</dbReference>
<dbReference type="AlphaFoldDB" id="A0A437J637"/>
<keyword evidence="6" id="KW-1185">Reference proteome</keyword>
<dbReference type="EMBL" id="RZUL01000004">
    <property type="protein sequence ID" value="RVT40356.1"/>
    <property type="molecule type" value="Genomic_DNA"/>
</dbReference>
<evidence type="ECO:0000259" key="3">
    <source>
        <dbReference type="Pfam" id="PF25954"/>
    </source>
</evidence>
<dbReference type="PANTHER" id="PTHR30469:SF16">
    <property type="entry name" value="HAE1 FAMILY EFFLUX PUMP MFP COMPONENT"/>
    <property type="match status" value="1"/>
</dbReference>
<evidence type="ECO:0000256" key="2">
    <source>
        <dbReference type="SAM" id="MobiDB-lite"/>
    </source>
</evidence>
<evidence type="ECO:0000256" key="1">
    <source>
        <dbReference type="ARBA" id="ARBA00009477"/>
    </source>
</evidence>
<feature type="compositionally biased region" description="Gly residues" evidence="2">
    <location>
        <begin position="328"/>
        <end position="341"/>
    </location>
</feature>
<organism evidence="5 6">
    <name type="scientific">Sphingobium algorifonticola</name>
    <dbReference type="NCBI Taxonomy" id="2008318"/>
    <lineage>
        <taxon>Bacteria</taxon>
        <taxon>Pseudomonadati</taxon>
        <taxon>Pseudomonadota</taxon>
        <taxon>Alphaproteobacteria</taxon>
        <taxon>Sphingomonadales</taxon>
        <taxon>Sphingomonadaceae</taxon>
        <taxon>Sphingobium</taxon>
    </lineage>
</organism>
<dbReference type="InterPro" id="IPR058637">
    <property type="entry name" value="YknX-like_C"/>
</dbReference>
<dbReference type="GO" id="GO:1990281">
    <property type="term" value="C:efflux pump complex"/>
    <property type="evidence" value="ECO:0007669"/>
    <property type="project" value="TreeGrafter"/>
</dbReference>
<dbReference type="Gene3D" id="2.40.30.170">
    <property type="match status" value="1"/>
</dbReference>
<evidence type="ECO:0000259" key="4">
    <source>
        <dbReference type="Pfam" id="PF25989"/>
    </source>
</evidence>
<proteinExistence type="inferred from homology"/>
<feature type="domain" description="CusB-like beta-barrel" evidence="3">
    <location>
        <begin position="180"/>
        <end position="253"/>
    </location>
</feature>
<gene>
    <name evidence="5" type="ORF">ENE74_13065</name>
</gene>
<comment type="similarity">
    <text evidence="1">Belongs to the membrane fusion protein (MFP) (TC 8.A.1) family.</text>
</comment>
<sequence length="348" mass="36276">MLLTVAACGKEAAQPKRPPALVEVQPVRVDSFSDMIEAVGTAVANEQVVLSAPVTERIVSLNYSDGGFVRRGEVIARLAQSQEAAELAGAQARAREATQQLERIQQLRQRGFATGASLDAQVAAANAAKASAAQVQAAISDRVIRAPFSGYLGLRTVSPGAIIAAGTPIATVSDISRIKLDFTIPETQLSLLSRGQTLRILSSAYPDRIFEGTVATIDSVVDPATRSVAVRAILPNGDRMLKPGMLLTVKLLARERRALSVPELAVIGEGDRQFVYLAQDGKAKRVAITSGVRQDGKVEVLSGLKAGQQIVTDGVVKLADGAPIRVQGEGGQGGPSGGSGGSRPATAR</sequence>
<name>A0A437J637_9SPHN</name>
<comment type="caution">
    <text evidence="5">The sequence shown here is derived from an EMBL/GenBank/DDBJ whole genome shotgun (WGS) entry which is preliminary data.</text>
</comment>
<dbReference type="Gene3D" id="1.10.287.470">
    <property type="entry name" value="Helix hairpin bin"/>
    <property type="match status" value="1"/>
</dbReference>
<dbReference type="GO" id="GO:0015562">
    <property type="term" value="F:efflux transmembrane transporter activity"/>
    <property type="evidence" value="ECO:0007669"/>
    <property type="project" value="TreeGrafter"/>
</dbReference>
<dbReference type="OrthoDB" id="9806939at2"/>
<dbReference type="InterPro" id="IPR006143">
    <property type="entry name" value="RND_pump_MFP"/>
</dbReference>
<dbReference type="FunFam" id="2.40.30.170:FF:000010">
    <property type="entry name" value="Efflux RND transporter periplasmic adaptor subunit"/>
    <property type="match status" value="1"/>
</dbReference>
<dbReference type="Gene3D" id="2.40.420.20">
    <property type="match status" value="1"/>
</dbReference>
<protein>
    <submittedName>
        <fullName evidence="5">Efflux RND transporter periplasmic adaptor subunit</fullName>
    </submittedName>
</protein>
<evidence type="ECO:0000313" key="6">
    <source>
        <dbReference type="Proteomes" id="UP000282977"/>
    </source>
</evidence>
<accession>A0A437J637</accession>
<feature type="region of interest" description="Disordered" evidence="2">
    <location>
        <begin position="325"/>
        <end position="348"/>
    </location>
</feature>
<dbReference type="Pfam" id="PF25989">
    <property type="entry name" value="YknX_C"/>
    <property type="match status" value="1"/>
</dbReference>
<dbReference type="InterPro" id="IPR058792">
    <property type="entry name" value="Beta-barrel_RND_2"/>
</dbReference>
<dbReference type="Gene3D" id="2.40.50.100">
    <property type="match status" value="1"/>
</dbReference>
<feature type="domain" description="YknX-like C-terminal permuted SH3-like" evidence="4">
    <location>
        <begin position="258"/>
        <end position="326"/>
    </location>
</feature>
<dbReference type="Pfam" id="PF25954">
    <property type="entry name" value="Beta-barrel_RND_2"/>
    <property type="match status" value="1"/>
</dbReference>
<dbReference type="SUPFAM" id="SSF111369">
    <property type="entry name" value="HlyD-like secretion proteins"/>
    <property type="match status" value="1"/>
</dbReference>
<evidence type="ECO:0000313" key="5">
    <source>
        <dbReference type="EMBL" id="RVT40356.1"/>
    </source>
</evidence>
<reference evidence="5 6" key="1">
    <citation type="submission" date="2019-01" db="EMBL/GenBank/DDBJ databases">
        <authorList>
            <person name="Chen W.-M."/>
        </authorList>
    </citation>
    <scope>NUCLEOTIDE SEQUENCE [LARGE SCALE GENOMIC DNA]</scope>
    <source>
        <strain evidence="5 6">TLA-22</strain>
    </source>
</reference>
<dbReference type="Proteomes" id="UP000282977">
    <property type="component" value="Unassembled WGS sequence"/>
</dbReference>